<keyword evidence="13" id="KW-0999">Mitochondrion inner membrane</keyword>
<feature type="active site" description="Charge relay system; for autoendoproteolytic cleavage activity" evidence="13">
    <location>
        <position position="505"/>
    </location>
</feature>
<sequence length="805" mass="87652">MRPANWILRRLSGSYDHQASKSILIKGKKPLYAATKVLNASSATASSAFAKCWVHSTNKTRTLFKTVRTQSQGFRRAYSTKFGGTGSESESTPLYQKLVAAWSNTPTKWYPLPIAVGALLLVAIQYRKKSRRAGGEVEVDEHGIEVIRLKGPWHVHVLGALPLRNMSRLWGYVNSLQLPVWFRPYGFRMYALAFGCNLDEIEPADLASYPSLGDFFYRKLKDGARPVDDAILVSPADGKILHFGTIQDFRIEQVKGITYSLDALLGIERPGTPPPSVAVVAHHDMPVVDDHEFANVNGIEYSLDKLIGSSSTSGSATPTSEDGDRPKKFGDQVDASVVEPNQNTLAHDTSVALEMGIKPTLGRRPSMIARPGNSLYFSVIYLAPGDYHRFHSPTAWVVEKRRHFVGELFSVSPWMAKRLENLFVLNERVALLGRWKYGFFGMVPVGATNVGSIKVNFDAELRTNLRGRKPPPGTYTEAVYSAASSLLNGQPLVAAQEMGGFCLGSTIVLIFEAPDDFKFAVEAGQKVKIATAFIHLLSPALDALSSDCLADGWRVYPYALALCMLSIFSIFILELIAFRWGTKKLAEIGMRHDAHGHEAGGHAAHGPEGSLAHQIEGNVGESKLNSSDSESDVEDQRHRVLDSAMTQIIGVAILEFGVTLHSVLIGLTLAVDPDFKVLFVVLIFHQTFEGLGVGSRLAYLDLPPKYRWAPYAGAALYGLTTPIGIAAGLGVRTTYNPGSTTASIVSGTLDALSSGILIYTGLVELLAHEFLFNKEMMTASNGKLAYALGCMLAGCGIMALLGRWA</sequence>
<comment type="PTM">
    <text evidence="13">Is synthesized initially as an inactive proenzyme. Formation of the active enzyme involves a self-maturation process in which the active site pyruvoyl group is generated from an internal serine residue via an autocatalytic post-translational modification. Two non-identical subunits are generated from the proenzyme in this reaction, and the pyruvate is formed at the N-terminus of the alpha chain, which is derived from the carboxyl end of the proenzyme. The autoendoproteolytic cleavage occurs by a canonical serine protease mechanism, in which the side chain hydroxyl group of the serine supplies its oxygen atom to form the C-terminus of the beta chain, while the remainder of the serine residue undergoes an oxidative deamination to produce ammonia and the pyruvoyl prosthetic group on the alpha chain. During this reaction, the Ser that is part of the protease active site of the proenzyme becomes the pyruvoyl prosthetic group, which constitutes an essential element of the active site of the mature decarboxylase.</text>
</comment>
<keyword evidence="10 13" id="KW-0456">Lyase</keyword>
<keyword evidence="8 13" id="KW-0472">Membrane</keyword>
<keyword evidence="6 13" id="KW-1133">Transmembrane helix</keyword>
<comment type="pathway">
    <text evidence="13">Phospholipid metabolism; phosphatidylethanolamine biosynthesis; phosphatidylethanolamine from CDP-diacylglycerol: step 2/2.</text>
</comment>
<feature type="chain" id="PRO_5023338767" description="Phosphatidylserine decarboxylase 1 beta chain" evidence="13">
    <location>
        <begin position="1"/>
        <end position="504"/>
    </location>
</feature>
<evidence type="ECO:0000256" key="4">
    <source>
        <dbReference type="ARBA" id="ARBA00022692"/>
    </source>
</evidence>
<evidence type="ECO:0000256" key="2">
    <source>
        <dbReference type="ARBA" id="ARBA00005189"/>
    </source>
</evidence>
<gene>
    <name evidence="13" type="primary">PSD1</name>
    <name evidence="16" type="ORF">ARMOST_07312</name>
</gene>
<dbReference type="STRING" id="47428.A0A284R5H5"/>
<keyword evidence="13" id="KW-0865">Zymogen</keyword>
<feature type="topological domain" description="Mitochondrial matrix" evidence="13">
    <location>
        <begin position="1"/>
        <end position="109"/>
    </location>
</feature>
<dbReference type="UniPathway" id="UPA00558">
    <property type="reaction ID" value="UER00616"/>
</dbReference>
<dbReference type="OrthoDB" id="4330at2759"/>
<dbReference type="Pfam" id="PF02666">
    <property type="entry name" value="PS_Dcarbxylase"/>
    <property type="match status" value="1"/>
</dbReference>
<evidence type="ECO:0000256" key="11">
    <source>
        <dbReference type="ARBA" id="ARBA00023264"/>
    </source>
</evidence>
<evidence type="ECO:0000313" key="17">
    <source>
        <dbReference type="Proteomes" id="UP000219338"/>
    </source>
</evidence>
<evidence type="ECO:0000256" key="3">
    <source>
        <dbReference type="ARBA" id="ARBA00022516"/>
    </source>
</evidence>
<comment type="subcellular location">
    <subcellularLocation>
        <location evidence="1">Membrane</location>
        <topology evidence="1">Multi-pass membrane protein</topology>
    </subcellularLocation>
</comment>
<feature type="chain" id="PRO_5023338768" description="Phosphatidylserine decarboxylase 1 alpha chain" evidence="13">
    <location>
        <begin position="505"/>
        <end position="805"/>
    </location>
</feature>
<dbReference type="HAMAP" id="MF_03208">
    <property type="entry name" value="PS_decarb_PSD_B_type1_euk"/>
    <property type="match status" value="1"/>
</dbReference>
<feature type="transmembrane region" description="Helical" evidence="15">
    <location>
        <begin position="784"/>
        <end position="804"/>
    </location>
</feature>
<evidence type="ECO:0000256" key="9">
    <source>
        <dbReference type="ARBA" id="ARBA00023209"/>
    </source>
</evidence>
<accession>A0A284R5H5</accession>
<feature type="active site" description="Schiff-base intermediate with substrate; via pyruvic acid; for decarboxylase activity" evidence="13">
    <location>
        <position position="505"/>
    </location>
</feature>
<feature type="compositionally biased region" description="Basic and acidic residues" evidence="14">
    <location>
        <begin position="322"/>
        <end position="331"/>
    </location>
</feature>
<dbReference type="PANTHER" id="PTHR10067:SF6">
    <property type="entry name" value="PHOSPHATIDYLSERINE DECARBOXYLASE PROENZYME, MITOCHONDRIAL"/>
    <property type="match status" value="1"/>
</dbReference>
<comment type="subunit">
    <text evidence="13">Heterodimer of a large membrane-associated beta subunit and a small pyruvoyl-containing alpha subunit.</text>
</comment>
<feature type="compositionally biased region" description="Low complexity" evidence="14">
    <location>
        <begin position="309"/>
        <end position="320"/>
    </location>
</feature>
<evidence type="ECO:0000256" key="14">
    <source>
        <dbReference type="SAM" id="MobiDB-lite"/>
    </source>
</evidence>
<feature type="region of interest" description="Disordered" evidence="14">
    <location>
        <begin position="309"/>
        <end position="331"/>
    </location>
</feature>
<feature type="transmembrane region" description="Helical" evidence="15">
    <location>
        <begin position="751"/>
        <end position="772"/>
    </location>
</feature>
<dbReference type="GO" id="GO:0006646">
    <property type="term" value="P:phosphatidylethanolamine biosynthetic process"/>
    <property type="evidence" value="ECO:0007669"/>
    <property type="project" value="UniProtKB-UniRule"/>
</dbReference>
<feature type="site" description="Cleavage (non-hydrolytic); by autocatalysis" evidence="13">
    <location>
        <begin position="504"/>
        <end position="505"/>
    </location>
</feature>
<keyword evidence="11 13" id="KW-1208">Phospholipid metabolism</keyword>
<dbReference type="EMBL" id="FUEG01000004">
    <property type="protein sequence ID" value="SJL03955.1"/>
    <property type="molecule type" value="Genomic_DNA"/>
</dbReference>
<keyword evidence="5 13" id="KW-0210">Decarboxylase</keyword>
<feature type="active site" description="Charge relay system; for autoendoproteolytic cleavage activity" evidence="13">
    <location>
        <position position="391"/>
    </location>
</feature>
<dbReference type="AlphaFoldDB" id="A0A284R5H5"/>
<evidence type="ECO:0000313" key="16">
    <source>
        <dbReference type="EMBL" id="SJL03955.1"/>
    </source>
</evidence>
<dbReference type="NCBIfam" id="TIGR00163">
    <property type="entry name" value="PS_decarb"/>
    <property type="match status" value="1"/>
</dbReference>
<feature type="modified residue" description="Pyruvic acid (Ser); by autocatalysis" evidence="13">
    <location>
        <position position="505"/>
    </location>
</feature>
<evidence type="ECO:0000256" key="13">
    <source>
        <dbReference type="HAMAP-Rule" id="MF_03208"/>
    </source>
</evidence>
<feature type="transmembrane region" description="Helical" evidence="15">
    <location>
        <begin position="711"/>
        <end position="731"/>
    </location>
</feature>
<keyword evidence="17" id="KW-1185">Reference proteome</keyword>
<evidence type="ECO:0000256" key="8">
    <source>
        <dbReference type="ARBA" id="ARBA00023136"/>
    </source>
</evidence>
<comment type="cofactor">
    <cofactor evidence="13">
        <name>pyruvate</name>
        <dbReference type="ChEBI" id="CHEBI:15361"/>
    </cofactor>
    <text evidence="13">Binds 1 pyruvoyl group covalently per subunit.</text>
</comment>
<comment type="subcellular location">
    <molecule>Phosphatidylserine decarboxylase 1 beta chain</molecule>
    <subcellularLocation>
        <location evidence="13">Mitochondrion inner membrane</location>
        <topology evidence="13">Single-pass membrane protein</topology>
        <orientation evidence="13">Intermembrane side</orientation>
    </subcellularLocation>
</comment>
<evidence type="ECO:0000256" key="12">
    <source>
        <dbReference type="ARBA" id="ARBA00023317"/>
    </source>
</evidence>
<dbReference type="GO" id="GO:0005743">
    <property type="term" value="C:mitochondrial inner membrane"/>
    <property type="evidence" value="ECO:0007669"/>
    <property type="project" value="UniProtKB-SubCell"/>
</dbReference>
<evidence type="ECO:0000256" key="10">
    <source>
        <dbReference type="ARBA" id="ARBA00023239"/>
    </source>
</evidence>
<comment type="subcellular location">
    <molecule>Phosphatidylserine decarboxylase 1 alpha chain</molecule>
    <subcellularLocation>
        <location evidence="13">Mitochondrion inner membrane</location>
        <topology evidence="13">Peripheral membrane protein</topology>
        <orientation evidence="13">Intermembrane side</orientation>
    </subcellularLocation>
    <text evidence="13">Anchored to the mitochondrial inner membrane through its interaction with the integral membrane beta chain.</text>
</comment>
<comment type="pathway">
    <text evidence="2">Lipid metabolism.</text>
</comment>
<evidence type="ECO:0000256" key="15">
    <source>
        <dbReference type="SAM" id="Phobius"/>
    </source>
</evidence>
<evidence type="ECO:0000256" key="1">
    <source>
        <dbReference type="ARBA" id="ARBA00004141"/>
    </source>
</evidence>
<dbReference type="GO" id="GO:0046873">
    <property type="term" value="F:metal ion transmembrane transporter activity"/>
    <property type="evidence" value="ECO:0007669"/>
    <property type="project" value="InterPro"/>
</dbReference>
<name>A0A284R5H5_ARMOS</name>
<dbReference type="PANTHER" id="PTHR10067">
    <property type="entry name" value="PHOSPHATIDYLSERINE DECARBOXYLASE"/>
    <property type="match status" value="1"/>
</dbReference>
<organism evidence="16 17">
    <name type="scientific">Armillaria ostoyae</name>
    <name type="common">Armillaria root rot fungus</name>
    <dbReference type="NCBI Taxonomy" id="47428"/>
    <lineage>
        <taxon>Eukaryota</taxon>
        <taxon>Fungi</taxon>
        <taxon>Dikarya</taxon>
        <taxon>Basidiomycota</taxon>
        <taxon>Agaricomycotina</taxon>
        <taxon>Agaricomycetes</taxon>
        <taxon>Agaricomycetidae</taxon>
        <taxon>Agaricales</taxon>
        <taxon>Marasmiineae</taxon>
        <taxon>Physalacriaceae</taxon>
        <taxon>Armillaria</taxon>
    </lineage>
</organism>
<keyword evidence="12 13" id="KW-0670">Pyruvate</keyword>
<dbReference type="EC" id="4.1.1.65" evidence="13"/>
<evidence type="ECO:0000256" key="7">
    <source>
        <dbReference type="ARBA" id="ARBA00023098"/>
    </source>
</evidence>
<feature type="active site" description="Charge relay system; for autoendoproteolytic cleavage activity" evidence="13">
    <location>
        <position position="237"/>
    </location>
</feature>
<feature type="transmembrane region" description="Helical" evidence="15">
    <location>
        <begin position="648"/>
        <end position="671"/>
    </location>
</feature>
<dbReference type="InterPro" id="IPR003689">
    <property type="entry name" value="ZIP"/>
</dbReference>
<dbReference type="Pfam" id="PF02535">
    <property type="entry name" value="Zip"/>
    <property type="match status" value="1"/>
</dbReference>
<feature type="transmembrane region" description="Helical" evidence="15">
    <location>
        <begin position="555"/>
        <end position="578"/>
    </location>
</feature>
<keyword evidence="13" id="KW-0496">Mitochondrion</keyword>
<keyword evidence="4 13" id="KW-0812">Transmembrane</keyword>
<dbReference type="InterPro" id="IPR003817">
    <property type="entry name" value="PS_Dcarbxylase"/>
</dbReference>
<keyword evidence="3 13" id="KW-0444">Lipid biosynthesis</keyword>
<dbReference type="InterPro" id="IPR033661">
    <property type="entry name" value="PSD_type1_euk"/>
</dbReference>
<evidence type="ECO:0000256" key="6">
    <source>
        <dbReference type="ARBA" id="ARBA00022989"/>
    </source>
</evidence>
<evidence type="ECO:0000256" key="5">
    <source>
        <dbReference type="ARBA" id="ARBA00022793"/>
    </source>
</evidence>
<proteinExistence type="inferred from homology"/>
<comment type="similarity">
    <text evidence="13">Belongs to the phosphatidylserine decarboxylase family. PSD-B subfamily. Eukaryotic type I sub-subfamily.</text>
</comment>
<keyword evidence="7 13" id="KW-0443">Lipid metabolism</keyword>
<protein>
    <recommendedName>
        <fullName evidence="13">Phosphatidylserine decarboxylase proenzyme 1, mitochondrial</fullName>
        <ecNumber evidence="13">4.1.1.65</ecNumber>
    </recommendedName>
    <component>
        <recommendedName>
            <fullName evidence="13">Phosphatidylserine decarboxylase 1 beta chain</fullName>
        </recommendedName>
    </component>
    <component>
        <recommendedName>
            <fullName evidence="13">Phosphatidylserine decarboxylase 1 alpha chain</fullName>
        </recommendedName>
    </component>
</protein>
<dbReference type="InterPro" id="IPR033177">
    <property type="entry name" value="PSD-B"/>
</dbReference>
<comment type="catalytic activity">
    <reaction evidence="13">
        <text>a 1,2-diacyl-sn-glycero-3-phospho-L-serine + H(+) = a 1,2-diacyl-sn-glycero-3-phosphoethanolamine + CO2</text>
        <dbReference type="Rhea" id="RHEA:20828"/>
        <dbReference type="ChEBI" id="CHEBI:15378"/>
        <dbReference type="ChEBI" id="CHEBI:16526"/>
        <dbReference type="ChEBI" id="CHEBI:57262"/>
        <dbReference type="ChEBI" id="CHEBI:64612"/>
        <dbReference type="EC" id="4.1.1.65"/>
    </reaction>
</comment>
<comment type="function">
    <text evidence="13">Catalyzes the formation of phosphatidylethanolamine (PtdEtn) from phosphatidylserine (PtdSer). Plays a central role in phospholipid metabolism and in the interorganelle trafficking of phosphatidylserine.</text>
</comment>
<dbReference type="Proteomes" id="UP000219338">
    <property type="component" value="Unassembled WGS sequence"/>
</dbReference>
<dbReference type="GO" id="GO:0016540">
    <property type="term" value="P:protein autoprocessing"/>
    <property type="evidence" value="ECO:0007669"/>
    <property type="project" value="UniProtKB-UniRule"/>
</dbReference>
<feature type="topological domain" description="Mitochondrial intermembrane" evidence="13">
    <location>
        <begin position="129"/>
        <end position="805"/>
    </location>
</feature>
<reference evidence="17" key="1">
    <citation type="journal article" date="2017" name="Nat. Ecol. Evol.">
        <title>Genome expansion and lineage-specific genetic innovations in the forest pathogenic fungi Armillaria.</title>
        <authorList>
            <person name="Sipos G."/>
            <person name="Prasanna A.N."/>
            <person name="Walter M.C."/>
            <person name="O'Connor E."/>
            <person name="Balint B."/>
            <person name="Krizsan K."/>
            <person name="Kiss B."/>
            <person name="Hess J."/>
            <person name="Varga T."/>
            <person name="Slot J."/>
            <person name="Riley R."/>
            <person name="Boka B."/>
            <person name="Rigling D."/>
            <person name="Barry K."/>
            <person name="Lee J."/>
            <person name="Mihaltcheva S."/>
            <person name="LaButti K."/>
            <person name="Lipzen A."/>
            <person name="Waldron R."/>
            <person name="Moloney N.M."/>
            <person name="Sperisen C."/>
            <person name="Kredics L."/>
            <person name="Vagvoelgyi C."/>
            <person name="Patrignani A."/>
            <person name="Fitzpatrick D."/>
            <person name="Nagy I."/>
            <person name="Doyle S."/>
            <person name="Anderson J.B."/>
            <person name="Grigoriev I.V."/>
            <person name="Gueldener U."/>
            <person name="Muensterkoetter M."/>
            <person name="Nagy L.G."/>
        </authorList>
    </citation>
    <scope>NUCLEOTIDE SEQUENCE [LARGE SCALE GENOMIC DNA]</scope>
    <source>
        <strain evidence="17">C18/9</strain>
    </source>
</reference>
<dbReference type="GO" id="GO:0004609">
    <property type="term" value="F:phosphatidylserine decarboxylase activity"/>
    <property type="evidence" value="ECO:0007669"/>
    <property type="project" value="UniProtKB-UniRule"/>
</dbReference>
<keyword evidence="9 13" id="KW-0594">Phospholipid biosynthesis</keyword>